<accession>A0A1L6MUN4</accession>
<dbReference type="Proteomes" id="UP000185544">
    <property type="component" value="Chromosome"/>
</dbReference>
<evidence type="ECO:0000256" key="4">
    <source>
        <dbReference type="ARBA" id="ARBA00022490"/>
    </source>
</evidence>
<dbReference type="SMART" id="SM00480">
    <property type="entry name" value="POL3Bc"/>
    <property type="match status" value="1"/>
</dbReference>
<keyword evidence="15" id="KW-1185">Reference proteome</keyword>
<dbReference type="InterPro" id="IPR022635">
    <property type="entry name" value="DNA_polIII_beta_C"/>
</dbReference>
<feature type="domain" description="DNA polymerase III beta sliding clamp C-terminal" evidence="13">
    <location>
        <begin position="264"/>
        <end position="383"/>
    </location>
</feature>
<dbReference type="Gene3D" id="3.70.10.10">
    <property type="match status" value="1"/>
</dbReference>
<proteinExistence type="inferred from homology"/>
<dbReference type="Pfam" id="PF00712">
    <property type="entry name" value="DNA_pol3_beta"/>
    <property type="match status" value="1"/>
</dbReference>
<gene>
    <name evidence="14" type="ORF">BCY86_00005</name>
</gene>
<comment type="subunit">
    <text evidence="10">Forms a ring-shaped head-to-tail homodimer around DNA.</text>
</comment>
<feature type="domain" description="DNA polymerase III beta sliding clamp N-terminal" evidence="11">
    <location>
        <begin position="1"/>
        <end position="121"/>
    </location>
</feature>
<keyword evidence="4 10" id="KW-0963">Cytoplasm</keyword>
<organism evidence="14 15">
    <name type="scientific">Pajaroellobacter abortibovis</name>
    <dbReference type="NCBI Taxonomy" id="1882918"/>
    <lineage>
        <taxon>Bacteria</taxon>
        <taxon>Pseudomonadati</taxon>
        <taxon>Myxococcota</taxon>
        <taxon>Polyangia</taxon>
        <taxon>Polyangiales</taxon>
        <taxon>Polyangiaceae</taxon>
    </lineage>
</organism>
<feature type="domain" description="DNA polymerase III beta sliding clamp central" evidence="12">
    <location>
        <begin position="134"/>
        <end position="260"/>
    </location>
</feature>
<dbReference type="GO" id="GO:0006271">
    <property type="term" value="P:DNA strand elongation involved in DNA replication"/>
    <property type="evidence" value="ECO:0007669"/>
    <property type="project" value="TreeGrafter"/>
</dbReference>
<dbReference type="GO" id="GO:0005737">
    <property type="term" value="C:cytoplasm"/>
    <property type="evidence" value="ECO:0007669"/>
    <property type="project" value="UniProtKB-SubCell"/>
</dbReference>
<dbReference type="GO" id="GO:0008408">
    <property type="term" value="F:3'-5' exonuclease activity"/>
    <property type="evidence" value="ECO:0007669"/>
    <property type="project" value="InterPro"/>
</dbReference>
<dbReference type="GO" id="GO:0009360">
    <property type="term" value="C:DNA polymerase III complex"/>
    <property type="evidence" value="ECO:0007669"/>
    <property type="project" value="InterPro"/>
</dbReference>
<dbReference type="EMBL" id="CP016908">
    <property type="protein sequence ID" value="APR99232.1"/>
    <property type="molecule type" value="Genomic_DNA"/>
</dbReference>
<dbReference type="KEGG" id="pabo:BCY86_00005"/>
<evidence type="ECO:0000256" key="5">
    <source>
        <dbReference type="ARBA" id="ARBA00022679"/>
    </source>
</evidence>
<keyword evidence="8 10" id="KW-0239">DNA-directed DNA polymerase</keyword>
<dbReference type="InterPro" id="IPR022637">
    <property type="entry name" value="DNA_polIII_beta_cen"/>
</dbReference>
<evidence type="ECO:0000259" key="13">
    <source>
        <dbReference type="Pfam" id="PF02768"/>
    </source>
</evidence>
<dbReference type="CDD" id="cd00140">
    <property type="entry name" value="beta_clamp"/>
    <property type="match status" value="1"/>
</dbReference>
<dbReference type="Pfam" id="PF02767">
    <property type="entry name" value="DNA_pol3_beta_2"/>
    <property type="match status" value="1"/>
</dbReference>
<comment type="similarity">
    <text evidence="2 10">Belongs to the beta sliding clamp family.</text>
</comment>
<evidence type="ECO:0000256" key="10">
    <source>
        <dbReference type="PIRNR" id="PIRNR000804"/>
    </source>
</evidence>
<dbReference type="InterPro" id="IPR046938">
    <property type="entry name" value="DNA_clamp_sf"/>
</dbReference>
<dbReference type="InterPro" id="IPR022634">
    <property type="entry name" value="DNA_polIII_beta_N"/>
</dbReference>
<comment type="function">
    <text evidence="10">Confers DNA tethering and processivity to DNA polymerases and other proteins. Acts as a clamp, forming a ring around DNA (a reaction catalyzed by the clamp-loading complex) which diffuses in an ATP-independent manner freely and bidirectionally along dsDNA. Initially characterized for its ability to contact the catalytic subunit of DNA polymerase III (Pol III), a complex, multichain enzyme responsible for most of the replicative synthesis in bacteria; Pol III exhibits 3'-5' exonuclease proofreading activity. The beta chain is required for initiation of replication as well as for processivity of DNA replication.</text>
</comment>
<evidence type="ECO:0000256" key="9">
    <source>
        <dbReference type="ARBA" id="ARBA00023125"/>
    </source>
</evidence>
<evidence type="ECO:0000256" key="7">
    <source>
        <dbReference type="ARBA" id="ARBA00022705"/>
    </source>
</evidence>
<dbReference type="SUPFAM" id="SSF55979">
    <property type="entry name" value="DNA clamp"/>
    <property type="match status" value="3"/>
</dbReference>
<keyword evidence="5 10" id="KW-0808">Transferase</keyword>
<evidence type="ECO:0000259" key="12">
    <source>
        <dbReference type="Pfam" id="PF02767"/>
    </source>
</evidence>
<comment type="subcellular location">
    <subcellularLocation>
        <location evidence="1 10">Cytoplasm</location>
    </subcellularLocation>
</comment>
<name>A0A1L6MUN4_9BACT</name>
<dbReference type="AlphaFoldDB" id="A0A1L6MUN4"/>
<keyword evidence="6 10" id="KW-0548">Nucleotidyltransferase</keyword>
<dbReference type="NCBIfam" id="TIGR00663">
    <property type="entry name" value="dnan"/>
    <property type="match status" value="1"/>
</dbReference>
<dbReference type="STRING" id="1882918.BCY86_00005"/>
<evidence type="ECO:0000256" key="1">
    <source>
        <dbReference type="ARBA" id="ARBA00004496"/>
    </source>
</evidence>
<evidence type="ECO:0000256" key="8">
    <source>
        <dbReference type="ARBA" id="ARBA00022932"/>
    </source>
</evidence>
<evidence type="ECO:0000256" key="2">
    <source>
        <dbReference type="ARBA" id="ARBA00010752"/>
    </source>
</evidence>
<dbReference type="PANTHER" id="PTHR30478">
    <property type="entry name" value="DNA POLYMERASE III SUBUNIT BETA"/>
    <property type="match status" value="1"/>
</dbReference>
<dbReference type="GO" id="GO:0003677">
    <property type="term" value="F:DNA binding"/>
    <property type="evidence" value="ECO:0007669"/>
    <property type="project" value="UniProtKB-UniRule"/>
</dbReference>
<evidence type="ECO:0000259" key="11">
    <source>
        <dbReference type="Pfam" id="PF00712"/>
    </source>
</evidence>
<dbReference type="PANTHER" id="PTHR30478:SF0">
    <property type="entry name" value="BETA SLIDING CLAMP"/>
    <property type="match status" value="1"/>
</dbReference>
<dbReference type="Pfam" id="PF02768">
    <property type="entry name" value="DNA_pol3_beta_3"/>
    <property type="match status" value="1"/>
</dbReference>
<sequence>MEFTVSKRELLRLMARMHGVAERKSTMTILSNVFVLAREGNVHLSATDLYLGVTGRTAAEVTKEGKLAVSARDFLERIKMMPEGPLQILTQDHSALVIKGSGTARRYTLRGIPGDDFPRLPSPSEGAEALTIGAQLFGELISKTYFSASVDETRAHLNSALFEWENDTVRMVSTDGHRLSKMEMKVGKQTASARARMLIPLKALHELRRLCEDVSAGVFQKEGSKSDQKGLISIMQSQSNAFFEGSGVCFSVKLVDAQFPPYTQVIPKTSSKKFVIRRATFAEALRAVSIAAGERIAGVKLVLNAGTVRILSESPEGGDGLDELPIEYGGPSITVGFNAKYFLDVLTAMNEEEVEVLLNGELDPALIQPVGDKDCVFVIMPMRV</sequence>
<dbReference type="PIRSF" id="PIRSF000804">
    <property type="entry name" value="DNA_pol_III_b"/>
    <property type="match status" value="1"/>
</dbReference>
<keyword evidence="7 10" id="KW-0235">DNA replication</keyword>
<dbReference type="Gene3D" id="3.10.150.10">
    <property type="entry name" value="DNA Polymerase III, subunit A, domain 2"/>
    <property type="match status" value="1"/>
</dbReference>
<dbReference type="RefSeq" id="WP_075275866.1">
    <property type="nucleotide sequence ID" value="NZ_CP016908.1"/>
</dbReference>
<evidence type="ECO:0000256" key="6">
    <source>
        <dbReference type="ARBA" id="ARBA00022695"/>
    </source>
</evidence>
<protein>
    <recommendedName>
        <fullName evidence="3 10">Beta sliding clamp</fullName>
    </recommendedName>
</protein>
<evidence type="ECO:0000313" key="15">
    <source>
        <dbReference type="Proteomes" id="UP000185544"/>
    </source>
</evidence>
<keyword evidence="9" id="KW-0238">DNA-binding</keyword>
<reference evidence="14 15" key="1">
    <citation type="submission" date="2016-08" db="EMBL/GenBank/DDBJ databases">
        <title>Identification and validation of antigenic proteins from Pajaroellobacter abortibovis using de-novo genome sequence assembly and reverse vaccinology.</title>
        <authorList>
            <person name="Welly B.T."/>
            <person name="Miller M.R."/>
            <person name="Stott J.L."/>
            <person name="Blanchard M.T."/>
            <person name="Islas-Trejo A.D."/>
            <person name="O'Rourke S.M."/>
            <person name="Young A.E."/>
            <person name="Medrano J.F."/>
            <person name="Van Eenennaam A.L."/>
        </authorList>
    </citation>
    <scope>NUCLEOTIDE SEQUENCE [LARGE SCALE GENOMIC DNA]</scope>
    <source>
        <strain evidence="14 15">BTF92-0548A/99-0131</strain>
    </source>
</reference>
<evidence type="ECO:0000313" key="14">
    <source>
        <dbReference type="EMBL" id="APR99232.1"/>
    </source>
</evidence>
<dbReference type="OrthoDB" id="8421503at2"/>
<dbReference type="GO" id="GO:0003887">
    <property type="term" value="F:DNA-directed DNA polymerase activity"/>
    <property type="evidence" value="ECO:0007669"/>
    <property type="project" value="UniProtKB-UniRule"/>
</dbReference>
<evidence type="ECO:0000256" key="3">
    <source>
        <dbReference type="ARBA" id="ARBA00021035"/>
    </source>
</evidence>
<dbReference type="InterPro" id="IPR001001">
    <property type="entry name" value="DNA_polIII_beta"/>
</dbReference>